<dbReference type="InterPro" id="IPR029016">
    <property type="entry name" value="GAF-like_dom_sf"/>
</dbReference>
<evidence type="ECO:0000256" key="2">
    <source>
        <dbReference type="ARBA" id="ARBA00022840"/>
    </source>
</evidence>
<keyword evidence="4" id="KW-0238">DNA-binding</keyword>
<dbReference type="NCBIfam" id="TIGR00229">
    <property type="entry name" value="sensory_box"/>
    <property type="match status" value="1"/>
</dbReference>
<evidence type="ECO:0000256" key="4">
    <source>
        <dbReference type="ARBA" id="ARBA00023125"/>
    </source>
</evidence>
<dbReference type="Gene3D" id="3.30.450.20">
    <property type="entry name" value="PAS domain"/>
    <property type="match status" value="2"/>
</dbReference>
<evidence type="ECO:0000256" key="3">
    <source>
        <dbReference type="ARBA" id="ARBA00023015"/>
    </source>
</evidence>
<keyword evidence="3" id="KW-0805">Transcription regulation</keyword>
<dbReference type="SUPFAM" id="SSF52540">
    <property type="entry name" value="P-loop containing nucleoside triphosphate hydrolases"/>
    <property type="match status" value="1"/>
</dbReference>
<keyword evidence="9" id="KW-1185">Reference proteome</keyword>
<dbReference type="SMART" id="SM00091">
    <property type="entry name" value="PAS"/>
    <property type="match status" value="1"/>
</dbReference>
<keyword evidence="2" id="KW-0067">ATP-binding</keyword>
<dbReference type="PROSITE" id="PS50045">
    <property type="entry name" value="SIGMA54_INTERACT_4"/>
    <property type="match status" value="1"/>
</dbReference>
<protein>
    <submittedName>
        <fullName evidence="8">Uncharacterized protein</fullName>
    </submittedName>
</protein>
<dbReference type="InterPro" id="IPR027417">
    <property type="entry name" value="P-loop_NTPase"/>
</dbReference>
<dbReference type="InterPro" id="IPR003593">
    <property type="entry name" value="AAA+_ATPase"/>
</dbReference>
<dbReference type="InterPro" id="IPR058031">
    <property type="entry name" value="AAA_lid_NorR"/>
</dbReference>
<dbReference type="InterPro" id="IPR035965">
    <property type="entry name" value="PAS-like_dom_sf"/>
</dbReference>
<dbReference type="Pfam" id="PF00158">
    <property type="entry name" value="Sigma54_activat"/>
    <property type="match status" value="1"/>
</dbReference>
<keyword evidence="1" id="KW-0547">Nucleotide-binding</keyword>
<evidence type="ECO:0000256" key="1">
    <source>
        <dbReference type="ARBA" id="ARBA00022741"/>
    </source>
</evidence>
<evidence type="ECO:0000313" key="8">
    <source>
        <dbReference type="EMBL" id="BCS98595.1"/>
    </source>
</evidence>
<dbReference type="SUPFAM" id="SSF55785">
    <property type="entry name" value="PYP-like sensor domain (PAS domain)"/>
    <property type="match status" value="2"/>
</dbReference>
<dbReference type="PROSITE" id="PS00688">
    <property type="entry name" value="SIGMA54_INTERACT_3"/>
    <property type="match status" value="1"/>
</dbReference>
<organism evidence="8 9">
    <name type="scientific">Desulfoluna limicola</name>
    <dbReference type="NCBI Taxonomy" id="2810562"/>
    <lineage>
        <taxon>Bacteria</taxon>
        <taxon>Pseudomonadati</taxon>
        <taxon>Thermodesulfobacteriota</taxon>
        <taxon>Desulfobacteria</taxon>
        <taxon>Desulfobacterales</taxon>
        <taxon>Desulfolunaceae</taxon>
        <taxon>Desulfoluna</taxon>
    </lineage>
</organism>
<dbReference type="PROSITE" id="PS50112">
    <property type="entry name" value="PAS"/>
    <property type="match status" value="1"/>
</dbReference>
<gene>
    <name evidence="8" type="ORF">DSLASN_42270</name>
</gene>
<dbReference type="Pfam" id="PF13185">
    <property type="entry name" value="GAF_2"/>
    <property type="match status" value="1"/>
</dbReference>
<dbReference type="InterPro" id="IPR009057">
    <property type="entry name" value="Homeodomain-like_sf"/>
</dbReference>
<dbReference type="InterPro" id="IPR002197">
    <property type="entry name" value="HTH_Fis"/>
</dbReference>
<dbReference type="Gene3D" id="1.10.8.60">
    <property type="match status" value="1"/>
</dbReference>
<dbReference type="CDD" id="cd00009">
    <property type="entry name" value="AAA"/>
    <property type="match status" value="1"/>
</dbReference>
<dbReference type="Pfam" id="PF00989">
    <property type="entry name" value="PAS"/>
    <property type="match status" value="1"/>
</dbReference>
<evidence type="ECO:0000259" key="6">
    <source>
        <dbReference type="PROSITE" id="PS50045"/>
    </source>
</evidence>
<dbReference type="InterPro" id="IPR025944">
    <property type="entry name" value="Sigma_54_int_dom_CS"/>
</dbReference>
<dbReference type="InterPro" id="IPR003018">
    <property type="entry name" value="GAF"/>
</dbReference>
<evidence type="ECO:0000313" key="9">
    <source>
        <dbReference type="Proteomes" id="UP001320148"/>
    </source>
</evidence>
<dbReference type="PROSITE" id="PS00676">
    <property type="entry name" value="SIGMA54_INTERACT_2"/>
    <property type="match status" value="1"/>
</dbReference>
<dbReference type="SMART" id="SM00382">
    <property type="entry name" value="AAA"/>
    <property type="match status" value="1"/>
</dbReference>
<dbReference type="Gene3D" id="3.30.450.40">
    <property type="match status" value="1"/>
</dbReference>
<dbReference type="Proteomes" id="UP001320148">
    <property type="component" value="Chromosome"/>
</dbReference>
<dbReference type="InterPro" id="IPR025662">
    <property type="entry name" value="Sigma_54_int_dom_ATP-bd_1"/>
</dbReference>
<keyword evidence="5" id="KW-0804">Transcription</keyword>
<dbReference type="PRINTS" id="PR01590">
    <property type="entry name" value="HTHFIS"/>
</dbReference>
<dbReference type="InterPro" id="IPR000014">
    <property type="entry name" value="PAS"/>
</dbReference>
<dbReference type="SUPFAM" id="SSF46689">
    <property type="entry name" value="Homeodomain-like"/>
    <property type="match status" value="1"/>
</dbReference>
<feature type="domain" description="Sigma-54 factor interaction" evidence="6">
    <location>
        <begin position="456"/>
        <end position="683"/>
    </location>
</feature>
<evidence type="ECO:0000259" key="7">
    <source>
        <dbReference type="PROSITE" id="PS50112"/>
    </source>
</evidence>
<name>A0ABM7PM47_9BACT</name>
<feature type="domain" description="PAS" evidence="7">
    <location>
        <begin position="188"/>
        <end position="260"/>
    </location>
</feature>
<dbReference type="RefSeq" id="WP_236889983.1">
    <property type="nucleotide sequence ID" value="NZ_AP024488.1"/>
</dbReference>
<accession>A0ABM7PM47</accession>
<dbReference type="Pfam" id="PF02954">
    <property type="entry name" value="HTH_8"/>
    <property type="match status" value="1"/>
</dbReference>
<sequence length="758" mass="85270">MDERRAQYHKAYISFLNILIHSQTEDELVDKLCRLLSSPESPYDYAWVGTPPGENGGLVAVKAGDEFESLCPDLAVIRGDAVDGRSCPAAIALAEGRTYIVQHIDIDFNFSLWREEALKRGYSSAVSLPLLPGVGAPGVLSLYASGGYLIDAEELNLLEVLVRGVGAAIEKLRMGQGHLRSLDALAKSEKMYRAVFENTGTGTIIIDHEMTILFSNECFEAMTGYTREEIVGRMKWSQFVAPEDLDRMQRYHYGRRIPGSDIPIEYECRIHDKAKNLQYIYMKVGMIPGTTNSIASFMDITERKLAENSLRESEAKLSAILTTFEGFIYITTKDRHLEFINRTLEERVGRNAVGELCHKVIYGLDTPCPWCTDEKVYAGQTVRQEVKSPLDDRWYFSVRTPIIGSDRTVSKVQSIVLDITDRKLTEEAIAESAKHLRNENIRLRSTIRERYKFGDIVGKSEVMQEVYELILKAATTNVHVMVYGESGTGKELVARAIHMMSDRSSGPFVPVNCGAISESIIESEFFGYKKGAFTGAGTDKKGFLDISDGGTLFLDEIGEIGLNMQVKLLRAIEGSGYTPVGGTLVQKPNIRIVAATNRNLKELVQKGLMREDFYYRVHIIPIKLPALRERKDDLPLLIDHFLSMYSGGKETPPITGRILAAFTRYHWPGNIRELQNVLKRYVTLRKIDFMDPMEPETHVEASPLPDAGMGLTEAVESFEKRVIESALERTRWQKGRTAEVLGIHRKTLFTKMRKYGLK</sequence>
<dbReference type="CDD" id="cd00130">
    <property type="entry name" value="PAS"/>
    <property type="match status" value="1"/>
</dbReference>
<dbReference type="EMBL" id="AP024488">
    <property type="protein sequence ID" value="BCS98595.1"/>
    <property type="molecule type" value="Genomic_DNA"/>
</dbReference>
<dbReference type="InterPro" id="IPR002078">
    <property type="entry name" value="Sigma_54_int"/>
</dbReference>
<dbReference type="Gene3D" id="1.10.10.60">
    <property type="entry name" value="Homeodomain-like"/>
    <property type="match status" value="1"/>
</dbReference>
<evidence type="ECO:0000256" key="5">
    <source>
        <dbReference type="ARBA" id="ARBA00023163"/>
    </source>
</evidence>
<dbReference type="Gene3D" id="3.40.50.300">
    <property type="entry name" value="P-loop containing nucleotide triphosphate hydrolases"/>
    <property type="match status" value="1"/>
</dbReference>
<dbReference type="PANTHER" id="PTHR32071">
    <property type="entry name" value="TRANSCRIPTIONAL REGULATORY PROTEIN"/>
    <property type="match status" value="1"/>
</dbReference>
<dbReference type="Pfam" id="PF25601">
    <property type="entry name" value="AAA_lid_14"/>
    <property type="match status" value="1"/>
</dbReference>
<reference evidence="8 9" key="1">
    <citation type="submission" date="2021-02" db="EMBL/GenBank/DDBJ databases">
        <title>Complete genome of Desulfoluna sp. strain ASN36.</title>
        <authorList>
            <person name="Takahashi A."/>
            <person name="Kojima H."/>
            <person name="Fukui M."/>
        </authorList>
    </citation>
    <scope>NUCLEOTIDE SEQUENCE [LARGE SCALE GENOMIC DNA]</scope>
    <source>
        <strain evidence="8 9">ASN36</strain>
    </source>
</reference>
<proteinExistence type="predicted"/>
<dbReference type="SUPFAM" id="SSF55781">
    <property type="entry name" value="GAF domain-like"/>
    <property type="match status" value="1"/>
</dbReference>
<dbReference type="PANTHER" id="PTHR32071:SF57">
    <property type="entry name" value="C4-DICARBOXYLATE TRANSPORT TRANSCRIPTIONAL REGULATORY PROTEIN DCTD"/>
    <property type="match status" value="1"/>
</dbReference>
<dbReference type="InterPro" id="IPR025943">
    <property type="entry name" value="Sigma_54_int_dom_ATP-bd_2"/>
</dbReference>
<dbReference type="PROSITE" id="PS00675">
    <property type="entry name" value="SIGMA54_INTERACT_1"/>
    <property type="match status" value="1"/>
</dbReference>
<dbReference type="InterPro" id="IPR013767">
    <property type="entry name" value="PAS_fold"/>
</dbReference>